<feature type="region of interest" description="Disordered" evidence="1">
    <location>
        <begin position="371"/>
        <end position="391"/>
    </location>
</feature>
<dbReference type="Proteomes" id="UP001295684">
    <property type="component" value="Unassembled WGS sequence"/>
</dbReference>
<sequence length="449" mass="51909">MNNMNKTKESEREVGFLSGNFGSEIGLGLGVKESERSLTSECLKWKGDKGLYVGKRKIKLNLRYKSFKNKISKKKKESKNNISFKSLFFNQKLVDTQNRSISKKIAMNVSYLDIVNKNKDGTDRNILYRVPHKQFKNNLFNHQRAKSNTITKRIHLNRKYLPSSNMGYPTKENSENSLLTQVRLNKSLSGVYQQFDASSGSKSLQRTAYQKRRNHDNLDADKYCEYNQDNQTKIFPDCTMNCLYYSPKMKPVRSNFQSSTLDSPSLLDGINAKGITLENRHKALESLSTFLAQDKKMNNSCTSPMVKEPIHARLDIKVTKTSLLKTCEKSREPLEALEMMSFTNDGSSMWKYTPMGQTFDVDKIHSRREEPPIGDFQDLKNNDYSKSTLSKDHKHEEIRNLNFIRSVKEDARRRRINYPNNKTDVAIETEKVIQNGTAFIRLKDFQFDS</sequence>
<protein>
    <submittedName>
        <fullName evidence="2">Uncharacterized protein</fullName>
    </submittedName>
</protein>
<evidence type="ECO:0000313" key="2">
    <source>
        <dbReference type="EMBL" id="CAI2361013.1"/>
    </source>
</evidence>
<accession>A0AAD1U901</accession>
<proteinExistence type="predicted"/>
<comment type="caution">
    <text evidence="2">The sequence shown here is derived from an EMBL/GenBank/DDBJ whole genome shotgun (WGS) entry which is preliminary data.</text>
</comment>
<gene>
    <name evidence="2" type="ORF">ECRASSUSDP1_LOCUS2322</name>
</gene>
<dbReference type="AlphaFoldDB" id="A0AAD1U901"/>
<evidence type="ECO:0000256" key="1">
    <source>
        <dbReference type="SAM" id="MobiDB-lite"/>
    </source>
</evidence>
<name>A0AAD1U901_EUPCR</name>
<reference evidence="2" key="1">
    <citation type="submission" date="2023-07" db="EMBL/GenBank/DDBJ databases">
        <authorList>
            <consortium name="AG Swart"/>
            <person name="Singh M."/>
            <person name="Singh A."/>
            <person name="Seah K."/>
            <person name="Emmerich C."/>
        </authorList>
    </citation>
    <scope>NUCLEOTIDE SEQUENCE</scope>
    <source>
        <strain evidence="2">DP1</strain>
    </source>
</reference>
<dbReference type="EMBL" id="CAMPGE010002215">
    <property type="protein sequence ID" value="CAI2361013.1"/>
    <property type="molecule type" value="Genomic_DNA"/>
</dbReference>
<keyword evidence="3" id="KW-1185">Reference proteome</keyword>
<evidence type="ECO:0000313" key="3">
    <source>
        <dbReference type="Proteomes" id="UP001295684"/>
    </source>
</evidence>
<organism evidence="2 3">
    <name type="scientific">Euplotes crassus</name>
    <dbReference type="NCBI Taxonomy" id="5936"/>
    <lineage>
        <taxon>Eukaryota</taxon>
        <taxon>Sar</taxon>
        <taxon>Alveolata</taxon>
        <taxon>Ciliophora</taxon>
        <taxon>Intramacronucleata</taxon>
        <taxon>Spirotrichea</taxon>
        <taxon>Hypotrichia</taxon>
        <taxon>Euplotida</taxon>
        <taxon>Euplotidae</taxon>
        <taxon>Moneuplotes</taxon>
    </lineage>
</organism>